<feature type="binding site" evidence="4 6">
    <location>
        <position position="110"/>
    </location>
    <ligand>
        <name>substrate</name>
    </ligand>
</feature>
<evidence type="ECO:0000256" key="3">
    <source>
        <dbReference type="ARBA" id="ARBA00023235"/>
    </source>
</evidence>
<comment type="caution">
    <text evidence="4">Lacks conserved residue(s) required for the propagation of feature annotation.</text>
</comment>
<name>A0A972VUH5_9GAMM</name>
<evidence type="ECO:0000313" key="10">
    <source>
        <dbReference type="Proteomes" id="UP000754644"/>
    </source>
</evidence>
<sequence length="263" mass="29123">MSRIVLGLSYSGAQFHGWQAQREGNTVQQTLEAALSKIADHEVRVICAGRTDTGVHATRQIVHFDTSVIRPEKAWVLGTNAHLADSVAVSWSRIVDETFSARFSATARRYLYCIHNTAVRSAIGAGLFTREHRPLDTAKMHQAAQALLGEHDFSAYRASKCQSKTPMRNIHEITVSRRGEMVLVNIKANAFLHHMVRNIAGVLMNIGAGERAVDWSAELLEGRDRTVGAMTAPPHGLYLVDVVYPDTFELPQGPKIPHFFADQ</sequence>
<reference evidence="9" key="1">
    <citation type="submission" date="2020-05" db="EMBL/GenBank/DDBJ databases">
        <title>Sulfur intermediates as new biogeochemical hubs in an aquatic model microbial ecosystem.</title>
        <authorList>
            <person name="Vigneron A."/>
        </authorList>
    </citation>
    <scope>NUCLEOTIDE SEQUENCE</scope>
    <source>
        <strain evidence="9">Bin.250</strain>
    </source>
</reference>
<keyword evidence="2 4" id="KW-0819">tRNA processing</keyword>
<dbReference type="EC" id="5.4.99.12" evidence="4"/>
<evidence type="ECO:0000256" key="5">
    <source>
        <dbReference type="PIRSR" id="PIRSR001430-1"/>
    </source>
</evidence>
<dbReference type="SUPFAM" id="SSF55120">
    <property type="entry name" value="Pseudouridine synthase"/>
    <property type="match status" value="1"/>
</dbReference>
<dbReference type="Proteomes" id="UP000754644">
    <property type="component" value="Unassembled WGS sequence"/>
</dbReference>
<dbReference type="HAMAP" id="MF_00171">
    <property type="entry name" value="TruA"/>
    <property type="match status" value="1"/>
</dbReference>
<dbReference type="InterPro" id="IPR020097">
    <property type="entry name" value="PsdUridine_synth_TruA_a/b_dom"/>
</dbReference>
<protein>
    <recommendedName>
        <fullName evidence="4">tRNA pseudouridine synthase A</fullName>
        <ecNumber evidence="4">5.4.99.12</ecNumber>
    </recommendedName>
    <alternativeName>
        <fullName evidence="4">tRNA pseudouridine(38-40) synthase</fullName>
    </alternativeName>
    <alternativeName>
        <fullName evidence="4">tRNA pseudouridylate synthase I</fullName>
    </alternativeName>
    <alternativeName>
        <fullName evidence="4">tRNA-uridine isomerase I</fullName>
    </alternativeName>
</protein>
<dbReference type="PIRSF" id="PIRSF001430">
    <property type="entry name" value="tRNA_psdUrid_synth"/>
    <property type="match status" value="1"/>
</dbReference>
<dbReference type="GO" id="GO:0003723">
    <property type="term" value="F:RNA binding"/>
    <property type="evidence" value="ECO:0007669"/>
    <property type="project" value="InterPro"/>
</dbReference>
<comment type="catalytic activity">
    <reaction evidence="4 7">
        <text>uridine(38/39/40) in tRNA = pseudouridine(38/39/40) in tRNA</text>
        <dbReference type="Rhea" id="RHEA:22376"/>
        <dbReference type="Rhea" id="RHEA-COMP:10085"/>
        <dbReference type="Rhea" id="RHEA-COMP:10087"/>
        <dbReference type="ChEBI" id="CHEBI:65314"/>
        <dbReference type="ChEBI" id="CHEBI:65315"/>
        <dbReference type="EC" id="5.4.99.12"/>
    </reaction>
</comment>
<evidence type="ECO:0000256" key="4">
    <source>
        <dbReference type="HAMAP-Rule" id="MF_00171"/>
    </source>
</evidence>
<feature type="domain" description="Pseudouridine synthase I TruA alpha/beta" evidence="8">
    <location>
        <begin position="143"/>
        <end position="245"/>
    </location>
</feature>
<dbReference type="Gene3D" id="3.30.70.580">
    <property type="entry name" value="Pseudouridine synthase I, catalytic domain, N-terminal subdomain"/>
    <property type="match status" value="1"/>
</dbReference>
<evidence type="ECO:0000256" key="1">
    <source>
        <dbReference type="ARBA" id="ARBA00009375"/>
    </source>
</evidence>
<dbReference type="CDD" id="cd02570">
    <property type="entry name" value="PseudoU_synth_EcTruA"/>
    <property type="match status" value="1"/>
</dbReference>
<evidence type="ECO:0000256" key="2">
    <source>
        <dbReference type="ARBA" id="ARBA00022694"/>
    </source>
</evidence>
<dbReference type="InterPro" id="IPR020103">
    <property type="entry name" value="PsdUridine_synth_cat_dom_sf"/>
</dbReference>
<comment type="function">
    <text evidence="4">Formation of pseudouridine at positions 38, 39 and 40 in the anticodon stem and loop of transfer RNAs.</text>
</comment>
<organism evidence="9 10">
    <name type="scientific">SAR86 cluster bacterium</name>
    <dbReference type="NCBI Taxonomy" id="2030880"/>
    <lineage>
        <taxon>Bacteria</taxon>
        <taxon>Pseudomonadati</taxon>
        <taxon>Pseudomonadota</taxon>
        <taxon>Gammaproteobacteria</taxon>
        <taxon>SAR86 cluster</taxon>
    </lineage>
</organism>
<dbReference type="PANTHER" id="PTHR11142:SF0">
    <property type="entry name" value="TRNA PSEUDOURIDINE SYNTHASE-LIKE 1"/>
    <property type="match status" value="1"/>
</dbReference>
<dbReference type="FunFam" id="3.30.70.580:FF:000001">
    <property type="entry name" value="tRNA pseudouridine synthase A"/>
    <property type="match status" value="1"/>
</dbReference>
<accession>A0A972VUH5</accession>
<comment type="subunit">
    <text evidence="4">Homodimer.</text>
</comment>
<gene>
    <name evidence="4 9" type="primary">truA</name>
    <name evidence="9" type="ORF">HQ497_03820</name>
</gene>
<dbReference type="PANTHER" id="PTHR11142">
    <property type="entry name" value="PSEUDOURIDYLATE SYNTHASE"/>
    <property type="match status" value="1"/>
</dbReference>
<dbReference type="GO" id="GO:0031119">
    <property type="term" value="P:tRNA pseudouridine synthesis"/>
    <property type="evidence" value="ECO:0007669"/>
    <property type="project" value="UniProtKB-UniRule"/>
</dbReference>
<keyword evidence="3 4" id="KW-0413">Isomerase</keyword>
<evidence type="ECO:0000259" key="8">
    <source>
        <dbReference type="Pfam" id="PF01416"/>
    </source>
</evidence>
<dbReference type="NCBIfam" id="TIGR00071">
    <property type="entry name" value="hisT_truA"/>
    <property type="match status" value="1"/>
</dbReference>
<dbReference type="InterPro" id="IPR001406">
    <property type="entry name" value="PsdUridine_synth_TruA"/>
</dbReference>
<evidence type="ECO:0000256" key="6">
    <source>
        <dbReference type="PIRSR" id="PIRSR001430-2"/>
    </source>
</evidence>
<dbReference type="AlphaFoldDB" id="A0A972VUH5"/>
<feature type="active site" description="Nucleophile" evidence="4 5">
    <location>
        <position position="52"/>
    </location>
</feature>
<comment type="similarity">
    <text evidence="1 4 7">Belongs to the tRNA pseudouridine synthase TruA family.</text>
</comment>
<dbReference type="EMBL" id="JABMOJ010000136">
    <property type="protein sequence ID" value="NQV64473.1"/>
    <property type="molecule type" value="Genomic_DNA"/>
</dbReference>
<dbReference type="InterPro" id="IPR020094">
    <property type="entry name" value="TruA/RsuA/RluB/E/F_N"/>
</dbReference>
<feature type="domain" description="Pseudouridine synthase I TruA alpha/beta" evidence="8">
    <location>
        <begin position="10"/>
        <end position="103"/>
    </location>
</feature>
<evidence type="ECO:0000256" key="7">
    <source>
        <dbReference type="RuleBase" id="RU003792"/>
    </source>
</evidence>
<proteinExistence type="inferred from homology"/>
<evidence type="ECO:0000313" key="9">
    <source>
        <dbReference type="EMBL" id="NQV64473.1"/>
    </source>
</evidence>
<dbReference type="InterPro" id="IPR020095">
    <property type="entry name" value="PsdUridine_synth_TruA_C"/>
</dbReference>
<dbReference type="Gene3D" id="3.30.70.660">
    <property type="entry name" value="Pseudouridine synthase I, catalytic domain, C-terminal subdomain"/>
    <property type="match status" value="1"/>
</dbReference>
<comment type="caution">
    <text evidence="9">The sequence shown here is derived from an EMBL/GenBank/DDBJ whole genome shotgun (WGS) entry which is preliminary data.</text>
</comment>
<dbReference type="Pfam" id="PF01416">
    <property type="entry name" value="PseudoU_synth_1"/>
    <property type="match status" value="2"/>
</dbReference>
<dbReference type="GO" id="GO:0160147">
    <property type="term" value="F:tRNA pseudouridine(38-40) synthase activity"/>
    <property type="evidence" value="ECO:0007669"/>
    <property type="project" value="UniProtKB-EC"/>
</dbReference>